<dbReference type="InterPro" id="IPR001509">
    <property type="entry name" value="Epimerase_deHydtase"/>
</dbReference>
<dbReference type="SUPFAM" id="SSF51735">
    <property type="entry name" value="NAD(P)-binding Rossmann-fold domains"/>
    <property type="match status" value="1"/>
</dbReference>
<dbReference type="AlphaFoldDB" id="A0A0E3UQ17"/>
<organism evidence="4 5">
    <name type="scientific">Pseudoxanthomonas suwonensis</name>
    <dbReference type="NCBI Taxonomy" id="314722"/>
    <lineage>
        <taxon>Bacteria</taxon>
        <taxon>Pseudomonadati</taxon>
        <taxon>Pseudomonadota</taxon>
        <taxon>Gammaproteobacteria</taxon>
        <taxon>Lysobacterales</taxon>
        <taxon>Lysobacteraceae</taxon>
        <taxon>Pseudoxanthomonas</taxon>
    </lineage>
</organism>
<dbReference type="PANTHER" id="PTHR14097">
    <property type="entry name" value="OXIDOREDUCTASE HTATIP2"/>
    <property type="match status" value="1"/>
</dbReference>
<evidence type="ECO:0000313" key="4">
    <source>
        <dbReference type="EMBL" id="AKC88325.1"/>
    </source>
</evidence>
<gene>
    <name evidence="4" type="ORF">WQ53_09720</name>
</gene>
<protein>
    <submittedName>
        <fullName evidence="4">NAD-dependent dehydratase</fullName>
    </submittedName>
</protein>
<dbReference type="GO" id="GO:0016020">
    <property type="term" value="C:membrane"/>
    <property type="evidence" value="ECO:0007669"/>
    <property type="project" value="UniProtKB-SubCell"/>
</dbReference>
<dbReference type="EMBL" id="CP011144">
    <property type="protein sequence ID" value="AKC88325.1"/>
    <property type="molecule type" value="Genomic_DNA"/>
</dbReference>
<dbReference type="PANTHER" id="PTHR14097:SF7">
    <property type="entry name" value="OXIDOREDUCTASE HTATIP2"/>
    <property type="match status" value="1"/>
</dbReference>
<accession>A0A0E3UQ17</accession>
<evidence type="ECO:0000256" key="1">
    <source>
        <dbReference type="ARBA" id="ARBA00004370"/>
    </source>
</evidence>
<dbReference type="InterPro" id="IPR036291">
    <property type="entry name" value="NAD(P)-bd_dom_sf"/>
</dbReference>
<reference evidence="4 5" key="1">
    <citation type="journal article" date="2015" name="Genome Announc.">
        <title>Complete Genome Sequence of Pseudoxanthomonas suwonensis Strain J1, a Cellulose-Degrading Bacterium Isolated from Leaf- and Wood-Enriched Soil.</title>
        <authorList>
            <person name="Hou L."/>
            <person name="Jiang J."/>
            <person name="Xu Z."/>
            <person name="Zhou Y."/>
            <person name="Leung F.C."/>
        </authorList>
    </citation>
    <scope>NUCLEOTIDE SEQUENCE [LARGE SCALE GENOMIC DNA]</scope>
    <source>
        <strain evidence="4 5">J1</strain>
    </source>
</reference>
<dbReference type="Pfam" id="PF01370">
    <property type="entry name" value="Epimerase"/>
    <property type="match status" value="1"/>
</dbReference>
<comment type="subcellular location">
    <subcellularLocation>
        <location evidence="1">Membrane</location>
    </subcellularLocation>
</comment>
<name>A0A0E3UQ17_9GAMM</name>
<evidence type="ECO:0000259" key="3">
    <source>
        <dbReference type="Pfam" id="PF01370"/>
    </source>
</evidence>
<proteinExistence type="predicted"/>
<dbReference type="Proteomes" id="UP000033067">
    <property type="component" value="Chromosome"/>
</dbReference>
<sequence>MLLAGATGLVGRHVLALLLADPRVARVVAPVRRPLPPHRKLLDVPVDYDDLPEDAPWWAVDAVVCTLGTTIAVAGSREAFHRIDHDYPLRVAELARSHGAGAYALNSAKGADPGSRVFYSRVKGELERDLATLGYPSLTFVRPGLIGGERSEKRTGEGIATVVLGALHPVLPRAWRINPAPRIAEALVEAALHARPGQHVVDSATLAD</sequence>
<feature type="domain" description="NAD-dependent epimerase/dehydratase" evidence="3">
    <location>
        <begin position="1"/>
        <end position="104"/>
    </location>
</feature>
<evidence type="ECO:0000313" key="5">
    <source>
        <dbReference type="Proteomes" id="UP000033067"/>
    </source>
</evidence>
<dbReference type="PATRIC" id="fig|314722.6.peg.2084"/>
<dbReference type="OrthoDB" id="9798632at2"/>
<keyword evidence="2" id="KW-0472">Membrane</keyword>
<dbReference type="Gene3D" id="3.40.50.720">
    <property type="entry name" value="NAD(P)-binding Rossmann-like Domain"/>
    <property type="match status" value="1"/>
</dbReference>
<evidence type="ECO:0000256" key="2">
    <source>
        <dbReference type="ARBA" id="ARBA00023136"/>
    </source>
</evidence>
<dbReference type="KEGG" id="psuw:WQ53_09720"/>
<keyword evidence="5" id="KW-1185">Reference proteome</keyword>